<keyword evidence="1" id="KW-0732">Signal</keyword>
<organism evidence="2">
    <name type="scientific">Panstrongylus lignarius</name>
    <dbReference type="NCBI Taxonomy" id="156445"/>
    <lineage>
        <taxon>Eukaryota</taxon>
        <taxon>Metazoa</taxon>
        <taxon>Ecdysozoa</taxon>
        <taxon>Arthropoda</taxon>
        <taxon>Hexapoda</taxon>
        <taxon>Insecta</taxon>
        <taxon>Pterygota</taxon>
        <taxon>Neoptera</taxon>
        <taxon>Paraneoptera</taxon>
        <taxon>Hemiptera</taxon>
        <taxon>Heteroptera</taxon>
        <taxon>Panheteroptera</taxon>
        <taxon>Cimicomorpha</taxon>
        <taxon>Reduviidae</taxon>
        <taxon>Triatominae</taxon>
        <taxon>Panstrongylus</taxon>
    </lineage>
</organism>
<feature type="signal peptide" evidence="1">
    <location>
        <begin position="1"/>
        <end position="19"/>
    </location>
</feature>
<dbReference type="AlphaFoldDB" id="A0A224Y608"/>
<evidence type="ECO:0000256" key="1">
    <source>
        <dbReference type="SAM" id="SignalP"/>
    </source>
</evidence>
<name>A0A224Y608_9HEMI</name>
<evidence type="ECO:0000313" key="2">
    <source>
        <dbReference type="EMBL" id="JAW16163.1"/>
    </source>
</evidence>
<reference evidence="2" key="1">
    <citation type="journal article" date="2018" name="PLoS Negl. Trop. Dis.">
        <title>An insight into the salivary gland and fat body transcriptome of Panstrongylus lignarius (Hemiptera: Heteroptera), the main vector of Chagas disease in Peru.</title>
        <authorList>
            <person name="Nevoa J.C."/>
            <person name="Mendes M.T."/>
            <person name="da Silva M.V."/>
            <person name="Soares S.C."/>
            <person name="Oliveira C.J.F."/>
            <person name="Ribeiro J.M.C."/>
        </authorList>
    </citation>
    <scope>NUCLEOTIDE SEQUENCE</scope>
</reference>
<feature type="chain" id="PRO_5013188939" evidence="1">
    <location>
        <begin position="20"/>
        <end position="70"/>
    </location>
</feature>
<protein>
    <submittedName>
        <fullName evidence="2">Putative secreted protein</fullName>
    </submittedName>
</protein>
<proteinExistence type="predicted"/>
<sequence length="70" mass="7481">MSIAFSPYILLIALMCIVGDDPPRVSSSLNFVNSSGAILDIFFCIPSNTRIVAALDSITKSNSNLSSSQR</sequence>
<accession>A0A224Y608</accession>
<dbReference type="EMBL" id="GFTR01000263">
    <property type="protein sequence ID" value="JAW16163.1"/>
    <property type="molecule type" value="Transcribed_RNA"/>
</dbReference>